<accession>A0ABW9SRA0</accession>
<dbReference type="Proteomes" id="UP000735592">
    <property type="component" value="Unassembled WGS sequence"/>
</dbReference>
<gene>
    <name evidence="1" type="ORF">GM655_17070</name>
</gene>
<dbReference type="RefSeq" id="WP_155435898.1">
    <property type="nucleotide sequence ID" value="NZ_JBHLXK010000006.1"/>
</dbReference>
<sequence>MIRLHSAQYALQRQRLAVQRVLYARTPEESAVAARWARAWHRLVQQQLACARNFPRPPGSYGASRHLH</sequence>
<dbReference type="EMBL" id="WNKW01000005">
    <property type="protein sequence ID" value="MTW34522.1"/>
    <property type="molecule type" value="Genomic_DNA"/>
</dbReference>
<organism evidence="1 2">
    <name type="scientific">Pseudoduganella danionis</name>
    <dbReference type="NCBI Taxonomy" id="1890295"/>
    <lineage>
        <taxon>Bacteria</taxon>
        <taxon>Pseudomonadati</taxon>
        <taxon>Pseudomonadota</taxon>
        <taxon>Betaproteobacteria</taxon>
        <taxon>Burkholderiales</taxon>
        <taxon>Oxalobacteraceae</taxon>
        <taxon>Telluria group</taxon>
        <taxon>Pseudoduganella</taxon>
    </lineage>
</organism>
<reference evidence="1 2" key="1">
    <citation type="submission" date="2019-11" db="EMBL/GenBank/DDBJ databases">
        <title>Type strains purchased from KCTC, JCM and DSMZ.</title>
        <authorList>
            <person name="Lu H."/>
        </authorList>
    </citation>
    <scope>NUCLEOTIDE SEQUENCE [LARGE SCALE GENOMIC DNA]</scope>
    <source>
        <strain evidence="1 2">DSM 103461</strain>
    </source>
</reference>
<keyword evidence="2" id="KW-1185">Reference proteome</keyword>
<protein>
    <recommendedName>
        <fullName evidence="3">Transposase</fullName>
    </recommendedName>
</protein>
<proteinExistence type="predicted"/>
<evidence type="ECO:0000313" key="2">
    <source>
        <dbReference type="Proteomes" id="UP000735592"/>
    </source>
</evidence>
<evidence type="ECO:0008006" key="3">
    <source>
        <dbReference type="Google" id="ProtNLM"/>
    </source>
</evidence>
<comment type="caution">
    <text evidence="1">The sequence shown here is derived from an EMBL/GenBank/DDBJ whole genome shotgun (WGS) entry which is preliminary data.</text>
</comment>
<evidence type="ECO:0000313" key="1">
    <source>
        <dbReference type="EMBL" id="MTW34522.1"/>
    </source>
</evidence>
<name>A0ABW9SRA0_9BURK</name>